<dbReference type="EMBL" id="JBHFFA010000008">
    <property type="protein sequence ID" value="KAL2608797.1"/>
    <property type="molecule type" value="Genomic_DNA"/>
</dbReference>
<feature type="compositionally biased region" description="Basic and acidic residues" evidence="1">
    <location>
        <begin position="30"/>
        <end position="46"/>
    </location>
</feature>
<sequence>MDGLLVELLDPDMDATSQKKNKKNQTRSEQPSRKCPRFESDPKDGNEGNLPSAMETSQKGKEKVTESLHLPDVDIDMNIALEERRKLKIGMKANRLEIDPPLLNPT</sequence>
<dbReference type="AlphaFoldDB" id="A0ABD1XIL5"/>
<evidence type="ECO:0000313" key="2">
    <source>
        <dbReference type="EMBL" id="KAL2608797.1"/>
    </source>
</evidence>
<dbReference type="Proteomes" id="UP001605036">
    <property type="component" value="Unassembled WGS sequence"/>
</dbReference>
<protein>
    <submittedName>
        <fullName evidence="2">Uncharacterized protein</fullName>
    </submittedName>
</protein>
<keyword evidence="3" id="KW-1185">Reference proteome</keyword>
<evidence type="ECO:0000313" key="3">
    <source>
        <dbReference type="Proteomes" id="UP001605036"/>
    </source>
</evidence>
<proteinExistence type="predicted"/>
<comment type="caution">
    <text evidence="2">The sequence shown here is derived from an EMBL/GenBank/DDBJ whole genome shotgun (WGS) entry which is preliminary data.</text>
</comment>
<feature type="compositionally biased region" description="Basic and acidic residues" evidence="1">
    <location>
        <begin position="58"/>
        <end position="68"/>
    </location>
</feature>
<gene>
    <name evidence="2" type="ORF">R1flu_027370</name>
</gene>
<accession>A0ABD1XIL5</accession>
<name>A0ABD1XIL5_9MARC</name>
<evidence type="ECO:0000256" key="1">
    <source>
        <dbReference type="SAM" id="MobiDB-lite"/>
    </source>
</evidence>
<feature type="region of interest" description="Disordered" evidence="1">
    <location>
        <begin position="1"/>
        <end position="68"/>
    </location>
</feature>
<reference evidence="2 3" key="1">
    <citation type="submission" date="2024-09" db="EMBL/GenBank/DDBJ databases">
        <title>Chromosome-scale assembly of Riccia fluitans.</title>
        <authorList>
            <person name="Paukszto L."/>
            <person name="Sawicki J."/>
            <person name="Karawczyk K."/>
            <person name="Piernik-Szablinska J."/>
            <person name="Szczecinska M."/>
            <person name="Mazdziarz M."/>
        </authorList>
    </citation>
    <scope>NUCLEOTIDE SEQUENCE [LARGE SCALE GENOMIC DNA]</scope>
    <source>
        <strain evidence="2">Rf_01</strain>
        <tissue evidence="2">Aerial parts of the thallus</tissue>
    </source>
</reference>
<organism evidence="2 3">
    <name type="scientific">Riccia fluitans</name>
    <dbReference type="NCBI Taxonomy" id="41844"/>
    <lineage>
        <taxon>Eukaryota</taxon>
        <taxon>Viridiplantae</taxon>
        <taxon>Streptophyta</taxon>
        <taxon>Embryophyta</taxon>
        <taxon>Marchantiophyta</taxon>
        <taxon>Marchantiopsida</taxon>
        <taxon>Marchantiidae</taxon>
        <taxon>Marchantiales</taxon>
        <taxon>Ricciaceae</taxon>
        <taxon>Riccia</taxon>
    </lineage>
</organism>